<dbReference type="eggNOG" id="COG3598">
    <property type="taxonomic scope" value="Bacteria"/>
</dbReference>
<evidence type="ECO:0000313" key="2">
    <source>
        <dbReference type="Proteomes" id="UP000000245"/>
    </source>
</evidence>
<evidence type="ECO:0008006" key="3">
    <source>
        <dbReference type="Google" id="ProtNLM"/>
    </source>
</evidence>
<dbReference type="KEGG" id="acr:Acry_1171"/>
<dbReference type="SUPFAM" id="SSF52540">
    <property type="entry name" value="P-loop containing nucleoside triphosphate hydrolases"/>
    <property type="match status" value="1"/>
</dbReference>
<dbReference type="RefSeq" id="WP_011942046.1">
    <property type="nucleotide sequence ID" value="NC_009484.1"/>
</dbReference>
<accession>A5FXQ1</accession>
<dbReference type="EMBL" id="CP000697">
    <property type="protein sequence ID" value="ABQ30383.1"/>
    <property type="molecule type" value="Genomic_DNA"/>
</dbReference>
<dbReference type="Pfam" id="PF13481">
    <property type="entry name" value="AAA_25"/>
    <property type="match status" value="1"/>
</dbReference>
<evidence type="ECO:0000313" key="1">
    <source>
        <dbReference type="EMBL" id="ABQ30383.1"/>
    </source>
</evidence>
<organism evidence="1 2">
    <name type="scientific">Acidiphilium cryptum (strain JF-5)</name>
    <dbReference type="NCBI Taxonomy" id="349163"/>
    <lineage>
        <taxon>Bacteria</taxon>
        <taxon>Pseudomonadati</taxon>
        <taxon>Pseudomonadota</taxon>
        <taxon>Alphaproteobacteria</taxon>
        <taxon>Acetobacterales</taxon>
        <taxon>Acidocellaceae</taxon>
        <taxon>Acidiphilium</taxon>
    </lineage>
</organism>
<dbReference type="AlphaFoldDB" id="A5FXQ1"/>
<reference evidence="1 2" key="1">
    <citation type="submission" date="2007-05" db="EMBL/GenBank/DDBJ databases">
        <title>Complete sequence of chromosome of Acidiphilium cryptum JF-5.</title>
        <authorList>
            <consortium name="US DOE Joint Genome Institute"/>
            <person name="Copeland A."/>
            <person name="Lucas S."/>
            <person name="Lapidus A."/>
            <person name="Barry K."/>
            <person name="Detter J.C."/>
            <person name="Glavina del Rio T."/>
            <person name="Hammon N."/>
            <person name="Israni S."/>
            <person name="Dalin E."/>
            <person name="Tice H."/>
            <person name="Pitluck S."/>
            <person name="Sims D."/>
            <person name="Brettin T."/>
            <person name="Bruce D."/>
            <person name="Han C."/>
            <person name="Schmutz J."/>
            <person name="Larimer F."/>
            <person name="Land M."/>
            <person name="Hauser L."/>
            <person name="Kyrpides N."/>
            <person name="Kim E."/>
            <person name="Magnuson T."/>
            <person name="Richardson P."/>
        </authorList>
    </citation>
    <scope>NUCLEOTIDE SEQUENCE [LARGE SCALE GENOMIC DNA]</scope>
    <source>
        <strain evidence="1 2">JF-5</strain>
    </source>
</reference>
<dbReference type="InterPro" id="IPR027417">
    <property type="entry name" value="P-loop_NTPase"/>
</dbReference>
<dbReference type="STRING" id="349163.Acry_1171"/>
<gene>
    <name evidence="1" type="ordered locus">Acry_1171</name>
</gene>
<dbReference type="HOGENOM" id="CLU_402078_0_0_5"/>
<dbReference type="Proteomes" id="UP000000245">
    <property type="component" value="Chromosome"/>
</dbReference>
<dbReference type="Gene3D" id="3.40.50.300">
    <property type="entry name" value="P-loop containing nucleotide triphosphate hydrolases"/>
    <property type="match status" value="1"/>
</dbReference>
<name>A5FXQ1_ACICJ</name>
<keyword evidence="2" id="KW-1185">Reference proteome</keyword>
<proteinExistence type="predicted"/>
<protein>
    <recommendedName>
        <fullName evidence="3">AAA family ATPase</fullName>
    </recommendedName>
</protein>
<sequence>MARCPRRTTLKEKPLLECASGRGVSQIKLKGMIMNLIANNTDNVKSKTPIALTFFHSVTGTTAEQVTMSMAQLVERLCGTEAESKHDLPLISGCRFGDSKTGRGSLRHDGNVSGISAIVADYDAGKLSIEDARDHLAAAGIGALIYATARHTPDSPRWRVVCPLADMQPRDRHKGLVDRLDQALGGKVLANESWTLSQSYFFGFVSKKPKHWDFVEGGFLDQQVDFEAGGITSNEIQSLAAPVAKTAAELTAFDPESLHSLLMQTGPHSMREPEWSSTLRAVKGAFVERPDLGFEAAEHVTAQWTDGVTSPEELAEKWDSQNPRRIGEAEVLRYCGEHGARPDDIGAYVGAAGLGRAQEAFSAEAAPISPPPVTRKRFEISRIALLDHSIRQRELISGWFGLGEFLRLNGSPGCGKTTLAVDWAAHIAGGLPWRGHAVEQGAVLVIELEGAANLQTRVEATCTELGLKQTEIPLFMMADSVSLAVEPEWRPLLDAITDTDFGSPLRLIVIDTQARASAGADENSASDTALIVRAIDEIRAKTGAAVLMLHHLPHGADRARGSTAFLGAVDCEMIARRDESGVGSIKVVKMRNRADPPPVYYKLKSVPIGLGPDGTIVTGAAAIPAEAPGPQKALKPAAQIALDSLLHGGMAEEQWCGAFVKRYPGSASLDGKRKAFRRAVKELTEAGAVVVADGLARLSGTAGGIAPNWHESLGTVQ</sequence>